<dbReference type="Proteomes" id="UP000887566">
    <property type="component" value="Unplaced"/>
</dbReference>
<evidence type="ECO:0000313" key="1">
    <source>
        <dbReference type="Proteomes" id="UP000887566"/>
    </source>
</evidence>
<accession>A0A914VQK6</accession>
<name>A0A914VQK6_9BILA</name>
<keyword evidence="1" id="KW-1185">Reference proteome</keyword>
<protein>
    <submittedName>
        <fullName evidence="2">Uncharacterized protein</fullName>
    </submittedName>
</protein>
<dbReference type="AlphaFoldDB" id="A0A914VQK6"/>
<reference evidence="2" key="1">
    <citation type="submission" date="2022-11" db="UniProtKB">
        <authorList>
            <consortium name="WormBaseParasite"/>
        </authorList>
    </citation>
    <scope>IDENTIFICATION</scope>
</reference>
<proteinExistence type="predicted"/>
<dbReference type="WBParaSite" id="PSAMB.scaffold22713size480.g38691.t1">
    <property type="protein sequence ID" value="PSAMB.scaffold22713size480.g38691.t1"/>
    <property type="gene ID" value="PSAMB.scaffold22713size480.g38691"/>
</dbReference>
<evidence type="ECO:0000313" key="2">
    <source>
        <dbReference type="WBParaSite" id="PSAMB.scaffold22713size480.g38691.t1"/>
    </source>
</evidence>
<organism evidence="1 2">
    <name type="scientific">Plectus sambesii</name>
    <dbReference type="NCBI Taxonomy" id="2011161"/>
    <lineage>
        <taxon>Eukaryota</taxon>
        <taxon>Metazoa</taxon>
        <taxon>Ecdysozoa</taxon>
        <taxon>Nematoda</taxon>
        <taxon>Chromadorea</taxon>
        <taxon>Plectida</taxon>
        <taxon>Plectina</taxon>
        <taxon>Plectoidea</taxon>
        <taxon>Plectidae</taxon>
        <taxon>Plectus</taxon>
    </lineage>
</organism>
<sequence length="138" mass="15452">MQTSIEIASQPTFEWFTTYPNLMFLDRIIDDTNELTKRPPTALQSNKNRKEIDKQSADPITVISLWELIGLSSNNACLRFLCENDGAWHTTGSICPLNSVDLKTLLPTIAAYLAPLYSILQYAPVTVNILECGDNSEQ</sequence>